<dbReference type="Pfam" id="PF09462">
    <property type="entry name" value="Mus7"/>
    <property type="match status" value="1"/>
</dbReference>
<dbReference type="Proteomes" id="UP000094112">
    <property type="component" value="Unassembled WGS sequence"/>
</dbReference>
<feature type="region of interest" description="Disordered" evidence="1">
    <location>
        <begin position="94"/>
        <end position="124"/>
    </location>
</feature>
<proteinExistence type="predicted"/>
<dbReference type="GO" id="GO:0006281">
    <property type="term" value="P:DNA repair"/>
    <property type="evidence" value="ECO:0007669"/>
    <property type="project" value="InterPro"/>
</dbReference>
<dbReference type="OrthoDB" id="3981040at2759"/>
<accession>A0A1E3P144</accession>
<gene>
    <name evidence="2" type="ORF">WICANDRAFT_79697</name>
</gene>
<feature type="compositionally biased region" description="Basic residues" evidence="1">
    <location>
        <begin position="477"/>
        <end position="488"/>
    </location>
</feature>
<organism evidence="2 3">
    <name type="scientific">Wickerhamomyces anomalus (strain ATCC 58044 / CBS 1984 / NCYC 433 / NRRL Y-366-8)</name>
    <name type="common">Yeast</name>
    <name type="synonym">Hansenula anomala</name>
    <dbReference type="NCBI Taxonomy" id="683960"/>
    <lineage>
        <taxon>Eukaryota</taxon>
        <taxon>Fungi</taxon>
        <taxon>Dikarya</taxon>
        <taxon>Ascomycota</taxon>
        <taxon>Saccharomycotina</taxon>
        <taxon>Saccharomycetes</taxon>
        <taxon>Phaffomycetales</taxon>
        <taxon>Wickerhamomycetaceae</taxon>
        <taxon>Wickerhamomyces</taxon>
    </lineage>
</organism>
<dbReference type="RefSeq" id="XP_019038378.1">
    <property type="nucleotide sequence ID" value="XM_019184936.1"/>
</dbReference>
<feature type="region of interest" description="Disordered" evidence="1">
    <location>
        <begin position="414"/>
        <end position="496"/>
    </location>
</feature>
<protein>
    <submittedName>
        <fullName evidence="2">Uncharacterized protein</fullName>
    </submittedName>
</protein>
<sequence length="1504" mass="171055">MTSPHVSDSEDELGTDSLLSLSPQILRAILASKLENNSSFAPKSTVSVIYVVGINRSLLTTGQNSLSTLLKANIEGSFENTLRHSISPTIVPSINGAQGQNGNSNDILNASSEDLSYSENSRRATRRRNVSFYQQHIYTIDSVSYTLRMPLEDATELVKKRPEIIEMYHRGCLEKYLKNGFKLPEPPTARKTTTKASVVDEESTVPEDLESDEKYSSSSSQDSSSDESDASQQQQETVVKFRGHIYRDLDAVSRASGLPKSFFSMQKVQRMEKSVPRKRNISEYQVGIAKRKKAANRPTQAFGNDIFTTGVNSQENEISAAETAIDHEIARDSEGEVVEVGSASVKNAALNAYHDVSSESDEDDVMEIVRRERQLTPDSNLSMFQPTVEDEHVFHKLKYFDGDSLDGEAEVATSELDPMLQPVQRNHKKARNTGASKPHNYSTSSVRSRSARSSSARSLAPKRSGTRKRNHIPSLKRVSKPKPLHHPTSKILSNKVQHLGIQTTNTNYQSIVNLLKEDRPKKTSQPFFHITPDKENLLPRNAGASTLVYEGLSESFALRGLPNQQIYGEARGEVPKDFEKFNNKNLDTLNFKGSSIFKSLNNEELPNIQEAKVTFGKRTFVFSKLFGDSSEKLSEVFQYFVDPSFLKGLSKSDIIESVNQVLCFCLNLDLDEIRSLVGVVDSFKIRIESNIMKKGHVKDIEFYLLSICDLVYDICSKKFNQNHIYGYDFQSKVLATTKLYLEFACHLGGDLFCFKLQETGLFRYSMEIISSNSFSPIVEVLRNLSVPDMKFVEAICLFSAIEQPMWNPVVNVLLLHIKNEDLNGLRSDICYIHKFATRFKWSLTEELLSLVYEALKINRFNNFPSERSFPVIFSEVGINKDTSMNTYLNMLLDYSTKSDKPSSKFLEKIIPVSRGALMDRVTFCNRVNILLCLSVAFKRNFESRINELLAGYQIDQKLDIQIIIKMIESTVKINERNGFVSTFKSLDLVVLKCIEIKELDPIKFFFNALNFKSFKMKTQKNLIIKLSAFKHDGTFLKICEPLIRDYSTLATEKEGFESLKHSFGDISPALAPALWCCINGKLVSEDLANWSRLMSFSDFDDEPFIYTYILRHSGNKIYQLERETFIISLVKNLVGRRYSSSLNSYIREIEKFDSKLINTKGVLVQSQRFQLTLDLIVNVLDNESDYTIKRLLSSLVKFVGSEVKNSISEGNLHYKEYVKRIVEFLDVGCVGYLSNEQELDGLKRELGIIIGPSQRNANARKVNSNSLVLLEQKLFDTVSNKIPLDPQLIRNKLFKDDLFDISISSFYDICCFLSIHAELLTRLPVCWILLAKISESLSVLLQQTKSFSQMDIYCLAKTVKLFHYIFKHKNSNYYNYQLLSSINIYRILSALFNILDGTNDYFVLYDLSFVFMSTSLIFDNEIPDTDSPFLVKVPVDISHCIREANLPIDQNLNSEDLQRKLLHEYEKFMDRFKLSESSGLNDETVYGENSGVQNYEGEVEDEWF</sequence>
<evidence type="ECO:0000256" key="1">
    <source>
        <dbReference type="SAM" id="MobiDB-lite"/>
    </source>
</evidence>
<feature type="compositionally biased region" description="Low complexity" evidence="1">
    <location>
        <begin position="442"/>
        <end position="463"/>
    </location>
</feature>
<reference evidence="2 3" key="1">
    <citation type="journal article" date="2016" name="Proc. Natl. Acad. Sci. U.S.A.">
        <title>Comparative genomics of biotechnologically important yeasts.</title>
        <authorList>
            <person name="Riley R."/>
            <person name="Haridas S."/>
            <person name="Wolfe K.H."/>
            <person name="Lopes M.R."/>
            <person name="Hittinger C.T."/>
            <person name="Goeker M."/>
            <person name="Salamov A.A."/>
            <person name="Wisecaver J.H."/>
            <person name="Long T.M."/>
            <person name="Calvey C.H."/>
            <person name="Aerts A.L."/>
            <person name="Barry K.W."/>
            <person name="Choi C."/>
            <person name="Clum A."/>
            <person name="Coughlan A.Y."/>
            <person name="Deshpande S."/>
            <person name="Douglass A.P."/>
            <person name="Hanson S.J."/>
            <person name="Klenk H.-P."/>
            <person name="LaButti K.M."/>
            <person name="Lapidus A."/>
            <person name="Lindquist E.A."/>
            <person name="Lipzen A.M."/>
            <person name="Meier-Kolthoff J.P."/>
            <person name="Ohm R.A."/>
            <person name="Otillar R.P."/>
            <person name="Pangilinan J.L."/>
            <person name="Peng Y."/>
            <person name="Rokas A."/>
            <person name="Rosa C.A."/>
            <person name="Scheuner C."/>
            <person name="Sibirny A.A."/>
            <person name="Slot J.C."/>
            <person name="Stielow J.B."/>
            <person name="Sun H."/>
            <person name="Kurtzman C.P."/>
            <person name="Blackwell M."/>
            <person name="Grigoriev I.V."/>
            <person name="Jeffries T.W."/>
        </authorList>
    </citation>
    <scope>NUCLEOTIDE SEQUENCE [LARGE SCALE GENOMIC DNA]</scope>
    <source>
        <strain evidence="3">ATCC 58044 / CBS 1984 / NCYC 433 / NRRL Y-366-8</strain>
    </source>
</reference>
<evidence type="ECO:0000313" key="3">
    <source>
        <dbReference type="Proteomes" id="UP000094112"/>
    </source>
</evidence>
<keyword evidence="3" id="KW-1185">Reference proteome</keyword>
<dbReference type="InterPro" id="IPR019021">
    <property type="entry name" value="Mms22"/>
</dbReference>
<feature type="compositionally biased region" description="Polar residues" evidence="1">
    <location>
        <begin position="94"/>
        <end position="119"/>
    </location>
</feature>
<dbReference type="GeneID" id="30202182"/>
<evidence type="ECO:0000313" key="2">
    <source>
        <dbReference type="EMBL" id="ODQ59171.1"/>
    </source>
</evidence>
<feature type="compositionally biased region" description="Acidic residues" evidence="1">
    <location>
        <begin position="199"/>
        <end position="211"/>
    </location>
</feature>
<dbReference type="EMBL" id="KV454211">
    <property type="protein sequence ID" value="ODQ59171.1"/>
    <property type="molecule type" value="Genomic_DNA"/>
</dbReference>
<dbReference type="GO" id="GO:0005634">
    <property type="term" value="C:nucleus"/>
    <property type="evidence" value="ECO:0007669"/>
    <property type="project" value="InterPro"/>
</dbReference>
<name>A0A1E3P144_WICAA</name>
<feature type="region of interest" description="Disordered" evidence="1">
    <location>
        <begin position="183"/>
        <end position="236"/>
    </location>
</feature>
<dbReference type="GO" id="GO:0031297">
    <property type="term" value="P:replication fork processing"/>
    <property type="evidence" value="ECO:0007669"/>
    <property type="project" value="InterPro"/>
</dbReference>